<gene>
    <name evidence="2" type="ORF">CKO45_29865</name>
</gene>
<dbReference type="Proteomes" id="UP000697995">
    <property type="component" value="Unassembled WGS sequence"/>
</dbReference>
<organism evidence="2 3">
    <name type="scientific">Paracraurococcus ruber</name>
    <dbReference type="NCBI Taxonomy" id="77675"/>
    <lineage>
        <taxon>Bacteria</taxon>
        <taxon>Pseudomonadati</taxon>
        <taxon>Pseudomonadota</taxon>
        <taxon>Alphaproteobacteria</taxon>
        <taxon>Acetobacterales</taxon>
        <taxon>Roseomonadaceae</taxon>
        <taxon>Paracraurococcus</taxon>
    </lineage>
</organism>
<keyword evidence="3" id="KW-1185">Reference proteome</keyword>
<evidence type="ECO:0000259" key="1">
    <source>
        <dbReference type="Pfam" id="PF04784"/>
    </source>
</evidence>
<comment type="caution">
    <text evidence="2">The sequence shown here is derived from an EMBL/GenBank/DDBJ whole genome shotgun (WGS) entry which is preliminary data.</text>
</comment>
<dbReference type="RefSeq" id="WP_133223424.1">
    <property type="nucleotide sequence ID" value="NZ_SMOA01000466.1"/>
</dbReference>
<dbReference type="EMBL" id="NRSG01000545">
    <property type="protein sequence ID" value="MBK1662391.1"/>
    <property type="molecule type" value="Genomic_DNA"/>
</dbReference>
<sequence length="279" mass="30500">MMSRRAWLGLAALPRPVAAQGGLEALFAPRARLWPRWSGHDEAATHSVDHAPWTGFLRRYRRPGADGIARVDYAGVTPADRQALEAWLSGLAATRVTALRRDEQFCFWVNLYNGLTMRTVLHAPGVASIRDINLSGGIFLRGPWDAQVVTVEGEALTLNDIEHRILRPIWREPRVHYVVNCASLGCPDLPEEALTPARREAMLAAAARAYVAHPRGVTVRPDGLLLSAIYNWFAADFEPDGGVVPHLLRHAGPAQAAAIRTAPGIAGYAYDWALNRAAG</sequence>
<proteinExistence type="predicted"/>
<dbReference type="Pfam" id="PF04784">
    <property type="entry name" value="DUF547"/>
    <property type="match status" value="1"/>
</dbReference>
<name>A0ABS1D7H0_9PROT</name>
<feature type="domain" description="DUF547" evidence="1">
    <location>
        <begin position="98"/>
        <end position="211"/>
    </location>
</feature>
<protein>
    <recommendedName>
        <fullName evidence="1">DUF547 domain-containing protein</fullName>
    </recommendedName>
</protein>
<evidence type="ECO:0000313" key="2">
    <source>
        <dbReference type="EMBL" id="MBK1662391.1"/>
    </source>
</evidence>
<evidence type="ECO:0000313" key="3">
    <source>
        <dbReference type="Proteomes" id="UP000697995"/>
    </source>
</evidence>
<dbReference type="InterPro" id="IPR006869">
    <property type="entry name" value="DUF547"/>
</dbReference>
<reference evidence="2 3" key="1">
    <citation type="journal article" date="2020" name="Microorganisms">
        <title>Osmotic Adaptation and Compatible Solute Biosynthesis of Phototrophic Bacteria as Revealed from Genome Analyses.</title>
        <authorList>
            <person name="Imhoff J.F."/>
            <person name="Rahn T."/>
            <person name="Kunzel S."/>
            <person name="Keller A."/>
            <person name="Neulinger S.C."/>
        </authorList>
    </citation>
    <scope>NUCLEOTIDE SEQUENCE [LARGE SCALE GENOMIC DNA]</scope>
    <source>
        <strain evidence="2 3">DSM 15382</strain>
    </source>
</reference>
<accession>A0ABS1D7H0</accession>